<dbReference type="AlphaFoldDB" id="A0A2S7N0Q7"/>
<keyword evidence="2" id="KW-1185">Reference proteome</keyword>
<evidence type="ECO:0008006" key="3">
    <source>
        <dbReference type="Google" id="ProtNLM"/>
    </source>
</evidence>
<dbReference type="SUPFAM" id="SSF54427">
    <property type="entry name" value="NTF2-like"/>
    <property type="match status" value="1"/>
</dbReference>
<dbReference type="EMBL" id="PKOZ01000003">
    <property type="protein sequence ID" value="PQD95599.1"/>
    <property type="molecule type" value="Genomic_DNA"/>
</dbReference>
<sequence length="178" mass="21292">MSFSVEFLIVEKGQISSIRMKNYIDKLGNLFYGGKCMISIDKQKIIERWFNEFFTRGKLDVLEELTTADFIYHSRNGDNTKEKMKEFMKWYRNVFQDDEWIIDDLIEQDNKLVVRYTGWMTYKGGWFNIPSENQRVKETGIMIFTFEDRNIKELWCENSDAAILFELGALEKNTHKIF</sequence>
<dbReference type="GO" id="GO:0030638">
    <property type="term" value="P:polyketide metabolic process"/>
    <property type="evidence" value="ECO:0007669"/>
    <property type="project" value="InterPro"/>
</dbReference>
<dbReference type="InterPro" id="IPR032710">
    <property type="entry name" value="NTF2-like_dom_sf"/>
</dbReference>
<gene>
    <name evidence="1" type="ORF">CYL18_06805</name>
</gene>
<evidence type="ECO:0000313" key="1">
    <source>
        <dbReference type="EMBL" id="PQD95599.1"/>
    </source>
</evidence>
<name>A0A2S7N0Q7_9BACI</name>
<dbReference type="InterPro" id="IPR009959">
    <property type="entry name" value="Cyclase_SnoaL-like"/>
</dbReference>
<comment type="caution">
    <text evidence="1">The sequence shown here is derived from an EMBL/GenBank/DDBJ whole genome shotgun (WGS) entry which is preliminary data.</text>
</comment>
<dbReference type="Proteomes" id="UP000239663">
    <property type="component" value="Unassembled WGS sequence"/>
</dbReference>
<organism evidence="1 2">
    <name type="scientific">Pradoshia eiseniae</name>
    <dbReference type="NCBI Taxonomy" id="2064768"/>
    <lineage>
        <taxon>Bacteria</taxon>
        <taxon>Bacillati</taxon>
        <taxon>Bacillota</taxon>
        <taxon>Bacilli</taxon>
        <taxon>Bacillales</taxon>
        <taxon>Bacillaceae</taxon>
        <taxon>Pradoshia</taxon>
    </lineage>
</organism>
<accession>A0A2S7N0Q7</accession>
<protein>
    <recommendedName>
        <fullName evidence="3">Ester cyclase</fullName>
    </recommendedName>
</protein>
<proteinExistence type="predicted"/>
<dbReference type="Gene3D" id="3.10.450.50">
    <property type="match status" value="1"/>
</dbReference>
<evidence type="ECO:0000313" key="2">
    <source>
        <dbReference type="Proteomes" id="UP000239663"/>
    </source>
</evidence>
<reference evidence="1 2" key="1">
    <citation type="submission" date="2017-12" db="EMBL/GenBank/DDBJ databases">
        <title>Taxonomic description and draft genome of Pradoshia cofamensis Gen. nov., sp. nov., a thermotolerant bacillale isolated from anterior gut of earthworm Eisenia fetida.</title>
        <authorList>
            <person name="Saha T."/>
            <person name="Chakraborty R."/>
        </authorList>
    </citation>
    <scope>NUCLEOTIDE SEQUENCE [LARGE SCALE GENOMIC DNA]</scope>
    <source>
        <strain evidence="1 2">EAG3</strain>
    </source>
</reference>
<dbReference type="Pfam" id="PF07366">
    <property type="entry name" value="SnoaL"/>
    <property type="match status" value="1"/>
</dbReference>